<dbReference type="Proteomes" id="UP000061603">
    <property type="component" value="Chromosome"/>
</dbReference>
<protein>
    <recommendedName>
        <fullName evidence="7">UvrABC system protein C</fullName>
        <shortName evidence="7">Protein UvrC</shortName>
    </recommendedName>
    <alternativeName>
        <fullName evidence="7">Excinuclease ABC subunit C</fullName>
    </alternativeName>
</protein>
<dbReference type="Gene3D" id="3.30.420.340">
    <property type="entry name" value="UvrC, RNAse H endonuclease domain"/>
    <property type="match status" value="1"/>
</dbReference>
<keyword evidence="6 7" id="KW-0742">SOS response</keyword>
<accession>A0A0C5J7R0</accession>
<dbReference type="SUPFAM" id="SSF47781">
    <property type="entry name" value="RuvA domain 2-like"/>
    <property type="match status" value="1"/>
</dbReference>
<dbReference type="InterPro" id="IPR038476">
    <property type="entry name" value="UvrC_RNase_H_dom_sf"/>
</dbReference>
<dbReference type="InterPro" id="IPR001162">
    <property type="entry name" value="UvrC_RNase_H_dom"/>
</dbReference>
<feature type="domain" description="GIY-YIG" evidence="9">
    <location>
        <begin position="21"/>
        <end position="99"/>
    </location>
</feature>
<feature type="domain" description="UVR" evidence="8">
    <location>
        <begin position="208"/>
        <end position="243"/>
    </location>
</feature>
<dbReference type="GO" id="GO:0009380">
    <property type="term" value="C:excinuclease repair complex"/>
    <property type="evidence" value="ECO:0007669"/>
    <property type="project" value="InterPro"/>
</dbReference>
<feature type="domain" description="UvrC family homology region profile" evidence="10">
    <location>
        <begin position="259"/>
        <end position="477"/>
    </location>
</feature>
<dbReference type="FunFam" id="3.40.1440.10:FF:000001">
    <property type="entry name" value="UvrABC system protein C"/>
    <property type="match status" value="1"/>
</dbReference>
<reference evidence="11 12" key="1">
    <citation type="journal article" date="2015" name="Genome Announc.">
        <title>Complete Genome Sequence of a Novel Bacterium within the Family Rhodocyclaceae That Degrades Polycyclic Aromatic Hydrocarbons.</title>
        <authorList>
            <person name="Singleton D.R."/>
            <person name="Dickey A.N."/>
            <person name="Scholl E.H."/>
            <person name="Wright F.A."/>
            <person name="Aitken M.D."/>
        </authorList>
    </citation>
    <scope>NUCLEOTIDE SEQUENCE [LARGE SCALE GENOMIC DNA]</scope>
    <source>
        <strain evidence="12">PG1-Ca6</strain>
    </source>
</reference>
<dbReference type="InterPro" id="IPR001943">
    <property type="entry name" value="UVR_dom"/>
</dbReference>
<comment type="similarity">
    <text evidence="7">Belongs to the UvrC family.</text>
</comment>
<dbReference type="HOGENOM" id="CLU_014841_3_0_4"/>
<dbReference type="RefSeq" id="WP_202635912.1">
    <property type="nucleotide sequence ID" value="NZ_CP010554.1"/>
</dbReference>
<evidence type="ECO:0000259" key="10">
    <source>
        <dbReference type="PROSITE" id="PS50165"/>
    </source>
</evidence>
<keyword evidence="3 7" id="KW-0228">DNA excision</keyword>
<dbReference type="NCBIfam" id="TIGR00194">
    <property type="entry name" value="uvrC"/>
    <property type="match status" value="1"/>
</dbReference>
<keyword evidence="2 7" id="KW-0227">DNA damage</keyword>
<dbReference type="Gene3D" id="1.10.150.20">
    <property type="entry name" value="5' to 3' exonuclease, C-terminal subdomain"/>
    <property type="match status" value="1"/>
</dbReference>
<comment type="function">
    <text evidence="7">The UvrABC repair system catalyzes the recognition and processing of DNA lesions. UvrC both incises the 5' and 3' sides of the lesion. The N-terminal half is responsible for the 3' incision and the C-terminal half is responsible for the 5' incision.</text>
</comment>
<dbReference type="SUPFAM" id="SSF46600">
    <property type="entry name" value="C-terminal UvrC-binding domain of UvrB"/>
    <property type="match status" value="1"/>
</dbReference>
<dbReference type="InterPro" id="IPR000305">
    <property type="entry name" value="GIY-YIG_endonuc"/>
</dbReference>
<keyword evidence="1 7" id="KW-0963">Cytoplasm</keyword>
<dbReference type="SUPFAM" id="SSF82771">
    <property type="entry name" value="GIY-YIG endonuclease"/>
    <property type="match status" value="1"/>
</dbReference>
<dbReference type="PATRIC" id="fig|1565605.3.peg.570"/>
<dbReference type="Pfam" id="PF08459">
    <property type="entry name" value="UvrC_RNaseH_dom"/>
    <property type="match status" value="1"/>
</dbReference>
<dbReference type="Pfam" id="PF02151">
    <property type="entry name" value="UVR"/>
    <property type="match status" value="1"/>
</dbReference>
<dbReference type="KEGG" id="rbu:PG1C_02700"/>
<keyword evidence="12" id="KW-1185">Reference proteome</keyword>
<dbReference type="InterPro" id="IPR036876">
    <property type="entry name" value="UVR_dom_sf"/>
</dbReference>
<gene>
    <name evidence="7 11" type="primary">uvrC</name>
    <name evidence="11" type="ORF">PG1C_02700</name>
</gene>
<evidence type="ECO:0000313" key="12">
    <source>
        <dbReference type="Proteomes" id="UP000061603"/>
    </source>
</evidence>
<evidence type="ECO:0000256" key="6">
    <source>
        <dbReference type="ARBA" id="ARBA00023236"/>
    </source>
</evidence>
<evidence type="ECO:0000256" key="1">
    <source>
        <dbReference type="ARBA" id="ARBA00022490"/>
    </source>
</evidence>
<dbReference type="Pfam" id="PF01541">
    <property type="entry name" value="GIY-YIG"/>
    <property type="match status" value="1"/>
</dbReference>
<evidence type="ECO:0000256" key="4">
    <source>
        <dbReference type="ARBA" id="ARBA00022881"/>
    </source>
</evidence>
<evidence type="ECO:0000313" key="11">
    <source>
        <dbReference type="EMBL" id="AJP47664.1"/>
    </source>
</evidence>
<keyword evidence="5 7" id="KW-0234">DNA repair</keyword>
<dbReference type="InterPro" id="IPR035901">
    <property type="entry name" value="GIY-YIG_endonuc_sf"/>
</dbReference>
<evidence type="ECO:0000256" key="5">
    <source>
        <dbReference type="ARBA" id="ARBA00023204"/>
    </source>
</evidence>
<keyword evidence="4 7" id="KW-0267">Excision nuclease</keyword>
<dbReference type="GO" id="GO:0005737">
    <property type="term" value="C:cytoplasm"/>
    <property type="evidence" value="ECO:0007669"/>
    <property type="project" value="UniProtKB-SubCell"/>
</dbReference>
<dbReference type="GO" id="GO:0009432">
    <property type="term" value="P:SOS response"/>
    <property type="evidence" value="ECO:0007669"/>
    <property type="project" value="UniProtKB-UniRule"/>
</dbReference>
<dbReference type="SMART" id="SM00465">
    <property type="entry name" value="GIYc"/>
    <property type="match status" value="1"/>
</dbReference>
<evidence type="ECO:0000259" key="9">
    <source>
        <dbReference type="PROSITE" id="PS50164"/>
    </source>
</evidence>
<comment type="subunit">
    <text evidence="7">Interacts with UvrB in an incision complex.</text>
</comment>
<dbReference type="PROSITE" id="PS50165">
    <property type="entry name" value="UVRC"/>
    <property type="match status" value="1"/>
</dbReference>
<dbReference type="InterPro" id="IPR010994">
    <property type="entry name" value="RuvA_2-like"/>
</dbReference>
<dbReference type="Gene3D" id="3.40.1440.10">
    <property type="entry name" value="GIY-YIG endonuclease"/>
    <property type="match status" value="1"/>
</dbReference>
<dbReference type="STRING" id="1565605.PG1C_02700"/>
<dbReference type="PANTHER" id="PTHR30562:SF1">
    <property type="entry name" value="UVRABC SYSTEM PROTEIN C"/>
    <property type="match status" value="1"/>
</dbReference>
<dbReference type="PROSITE" id="PS50151">
    <property type="entry name" value="UVR"/>
    <property type="match status" value="1"/>
</dbReference>
<evidence type="ECO:0000256" key="3">
    <source>
        <dbReference type="ARBA" id="ARBA00022769"/>
    </source>
</evidence>
<dbReference type="Pfam" id="PF14520">
    <property type="entry name" value="HHH_5"/>
    <property type="match status" value="1"/>
</dbReference>
<dbReference type="PANTHER" id="PTHR30562">
    <property type="entry name" value="UVRC/OXIDOREDUCTASE"/>
    <property type="match status" value="1"/>
</dbReference>
<dbReference type="GO" id="GO:0003677">
    <property type="term" value="F:DNA binding"/>
    <property type="evidence" value="ECO:0007669"/>
    <property type="project" value="UniProtKB-UniRule"/>
</dbReference>
<evidence type="ECO:0000256" key="2">
    <source>
        <dbReference type="ARBA" id="ARBA00022763"/>
    </source>
</evidence>
<dbReference type="GO" id="GO:0006289">
    <property type="term" value="P:nucleotide-excision repair"/>
    <property type="evidence" value="ECO:0007669"/>
    <property type="project" value="UniProtKB-UniRule"/>
</dbReference>
<dbReference type="AlphaFoldDB" id="A0A0C5J7R0"/>
<evidence type="ECO:0000259" key="8">
    <source>
        <dbReference type="PROSITE" id="PS50151"/>
    </source>
</evidence>
<dbReference type="FunFam" id="3.30.420.340:FF:000001">
    <property type="entry name" value="UvrABC system protein C"/>
    <property type="match status" value="1"/>
</dbReference>
<sequence>MSSASSATSFDSRSFLATLTDAPGVYRMLDAAGGVLYVGKAKNLKRRVSSYFQKTGHSPRIALMLQQVAHMEVTATRSEAEALILENTLIKKLVPKYNILFRDDKSYPYIGLSGGTFPRLFYHRGGFDKKSRYFGPFPNALAVRESIQLVQKAFLLRTCENAVFAHRSRPCLLHQIHRCTAPCVGLISADDYATDVRLAELFLRGKHSEVIDNLSARMSEAADQLKFEDAAMLRDQIKSLQAVLHRQYVSSTREADVDIIAAVVEHGEPCVNLAMVRGGLHLGDRAYFPQAVGGAEAGEVLAAFVAQHYADKPIPARIILSPWPLDDALEGVQAGRHAGPAKNEMERAWLAMAENNARLAMTSRKQANTRSGSRLAALQEALDLSDPPHRIECFDISHTMGEGTVASCVVCVDGAMKKSDYRRFNISGITGGDDYAAMRQALTRRYAKVGAGETANTPDLVLIDGGKGQHSIARDVFAELGLDHLQSIGVAKGEGRKPGLETLFVHGRSEPLQLAMDNAGFHLLQEIRDEAHRFAIVGHRARRAKARGHSKLEDIAGIGPARRRNLLAQFGGLDGVRAATIEDLCRVTGISRHLAEAIYTQLRS</sequence>
<dbReference type="InterPro" id="IPR047296">
    <property type="entry name" value="GIY-YIG_UvrC_Cho"/>
</dbReference>
<name>A0A0C5J7R0_9PROT</name>
<dbReference type="HAMAP" id="MF_00203">
    <property type="entry name" value="UvrC"/>
    <property type="match status" value="1"/>
</dbReference>
<dbReference type="InterPro" id="IPR004791">
    <property type="entry name" value="UvrC"/>
</dbReference>
<dbReference type="CDD" id="cd10434">
    <property type="entry name" value="GIY-YIG_UvrC_Cho"/>
    <property type="match status" value="1"/>
</dbReference>
<organism evidence="11 12">
    <name type="scientific">Rugosibacter aromaticivorans</name>
    <dbReference type="NCBI Taxonomy" id="1565605"/>
    <lineage>
        <taxon>Bacteria</taxon>
        <taxon>Pseudomonadati</taxon>
        <taxon>Pseudomonadota</taxon>
        <taxon>Betaproteobacteria</taxon>
        <taxon>Nitrosomonadales</taxon>
        <taxon>Sterolibacteriaceae</taxon>
        <taxon>Rugosibacter</taxon>
    </lineage>
</organism>
<dbReference type="EMBL" id="CP010554">
    <property type="protein sequence ID" value="AJP47664.1"/>
    <property type="molecule type" value="Genomic_DNA"/>
</dbReference>
<dbReference type="GO" id="GO:0009381">
    <property type="term" value="F:excinuclease ABC activity"/>
    <property type="evidence" value="ECO:0007669"/>
    <property type="project" value="UniProtKB-UniRule"/>
</dbReference>
<comment type="subcellular location">
    <subcellularLocation>
        <location evidence="7">Cytoplasm</location>
    </subcellularLocation>
</comment>
<dbReference type="Gene3D" id="4.10.860.10">
    <property type="entry name" value="UVR domain"/>
    <property type="match status" value="1"/>
</dbReference>
<dbReference type="InterPro" id="IPR050066">
    <property type="entry name" value="UvrABC_protein_C"/>
</dbReference>
<dbReference type="PROSITE" id="PS50164">
    <property type="entry name" value="GIY_YIG"/>
    <property type="match status" value="1"/>
</dbReference>
<evidence type="ECO:0000256" key="7">
    <source>
        <dbReference type="HAMAP-Rule" id="MF_00203"/>
    </source>
</evidence>
<proteinExistence type="inferred from homology"/>
<dbReference type="Pfam" id="PF22920">
    <property type="entry name" value="UvrC_RNaseH"/>
    <property type="match status" value="1"/>
</dbReference>